<dbReference type="Gene3D" id="2.30.30.40">
    <property type="entry name" value="SH3 Domains"/>
    <property type="match status" value="1"/>
</dbReference>
<reference evidence="2" key="1">
    <citation type="submission" date="2021-11" db="EMBL/GenBank/DDBJ databases">
        <authorList>
            <person name="Rodrigo-Torres L."/>
            <person name="Arahal R. D."/>
            <person name="Lucena T."/>
        </authorList>
    </citation>
    <scope>NUCLEOTIDE SEQUENCE</scope>
    <source>
        <strain evidence="2">CECT 7928</strain>
    </source>
</reference>
<feature type="compositionally biased region" description="Basic and acidic residues" evidence="1">
    <location>
        <begin position="35"/>
        <end position="56"/>
    </location>
</feature>
<gene>
    <name evidence="2" type="ORF">VMF7928_00855</name>
</gene>
<comment type="caution">
    <text evidence="2">The sequence shown here is derived from an EMBL/GenBank/DDBJ whole genome shotgun (WGS) entry which is preliminary data.</text>
</comment>
<feature type="region of interest" description="Disordered" evidence="1">
    <location>
        <begin position="35"/>
        <end position="60"/>
    </location>
</feature>
<evidence type="ECO:0000313" key="3">
    <source>
        <dbReference type="Proteomes" id="UP000838748"/>
    </source>
</evidence>
<protein>
    <recommendedName>
        <fullName evidence="4">SH3 domain-containing protein</fullName>
    </recommendedName>
</protein>
<dbReference type="Proteomes" id="UP000838748">
    <property type="component" value="Unassembled WGS sequence"/>
</dbReference>
<keyword evidence="3" id="KW-1185">Reference proteome</keyword>
<evidence type="ECO:0000313" key="2">
    <source>
        <dbReference type="EMBL" id="CAH0536997.1"/>
    </source>
</evidence>
<organism evidence="2 3">
    <name type="scientific">Vibrio marisflavi CECT 7928</name>
    <dbReference type="NCBI Taxonomy" id="634439"/>
    <lineage>
        <taxon>Bacteria</taxon>
        <taxon>Pseudomonadati</taxon>
        <taxon>Pseudomonadota</taxon>
        <taxon>Gammaproteobacteria</taxon>
        <taxon>Vibrionales</taxon>
        <taxon>Vibrionaceae</taxon>
        <taxon>Vibrio</taxon>
    </lineage>
</organism>
<accession>A0ABN8DZ78</accession>
<name>A0ABN8DZ78_9VIBR</name>
<dbReference type="EMBL" id="CAKLDM010000001">
    <property type="protein sequence ID" value="CAH0536997.1"/>
    <property type="molecule type" value="Genomic_DNA"/>
</dbReference>
<dbReference type="PROSITE" id="PS51257">
    <property type="entry name" value="PROKAR_LIPOPROTEIN"/>
    <property type="match status" value="1"/>
</dbReference>
<proteinExistence type="predicted"/>
<sequence>MKKLLMVLLLVLGLACAGGGYYIFVLKPEQDAKKLQKPKKIEKPKKEPVKTEEKKAPPPKPITEYFVSTEELGVRDGPSYDAFINDHMYRGEKVTILERKGDWGRISRYYVYSKGGKEEADWLPMVGLATSPPVITEEERRATLISFVGKSDDFKLHETAFLKATDTLLKEDKCRPQDFQELEGWVKSVKYKDREVYFVYCGGLQLSNKIYLDVKTGQIFE</sequence>
<evidence type="ECO:0000256" key="1">
    <source>
        <dbReference type="SAM" id="MobiDB-lite"/>
    </source>
</evidence>
<dbReference type="RefSeq" id="WP_237360232.1">
    <property type="nucleotide sequence ID" value="NZ_CAKLDM010000001.1"/>
</dbReference>
<evidence type="ECO:0008006" key="4">
    <source>
        <dbReference type="Google" id="ProtNLM"/>
    </source>
</evidence>